<dbReference type="RefSeq" id="WP_352986725.1">
    <property type="nucleotide sequence ID" value="NZ_JBEQNA010000020.1"/>
</dbReference>
<dbReference type="Proteomes" id="UP001432401">
    <property type="component" value="Unassembled WGS sequence"/>
</dbReference>
<name>A0ABV2A3F9_9ACTN</name>
<organism evidence="2 3">
    <name type="scientific">Nocardiopsis tropica</name>
    <dbReference type="NCBI Taxonomy" id="109330"/>
    <lineage>
        <taxon>Bacteria</taxon>
        <taxon>Bacillati</taxon>
        <taxon>Actinomycetota</taxon>
        <taxon>Actinomycetes</taxon>
        <taxon>Streptosporangiales</taxon>
        <taxon>Nocardiopsidaceae</taxon>
        <taxon>Nocardiopsis</taxon>
    </lineage>
</organism>
<gene>
    <name evidence="2" type="ORF">ABUK86_29040</name>
</gene>
<comment type="caution">
    <text evidence="2">The sequence shown here is derived from an EMBL/GenBank/DDBJ whole genome shotgun (WGS) entry which is preliminary data.</text>
</comment>
<dbReference type="EMBL" id="JBEQNB010000021">
    <property type="protein sequence ID" value="MES0837848.1"/>
    <property type="molecule type" value="Genomic_DNA"/>
</dbReference>
<evidence type="ECO:0000256" key="1">
    <source>
        <dbReference type="SAM" id="Phobius"/>
    </source>
</evidence>
<keyword evidence="1" id="KW-0472">Membrane</keyword>
<evidence type="ECO:0000313" key="3">
    <source>
        <dbReference type="Proteomes" id="UP001432401"/>
    </source>
</evidence>
<accession>A0ABV2A3F9</accession>
<keyword evidence="1" id="KW-1133">Transmembrane helix</keyword>
<protein>
    <recommendedName>
        <fullName evidence="4">Secreted protein</fullName>
    </recommendedName>
</protein>
<keyword evidence="3" id="KW-1185">Reference proteome</keyword>
<feature type="transmembrane region" description="Helical" evidence="1">
    <location>
        <begin position="7"/>
        <end position="25"/>
    </location>
</feature>
<proteinExistence type="predicted"/>
<keyword evidence="1" id="KW-0812">Transmembrane</keyword>
<evidence type="ECO:0008006" key="4">
    <source>
        <dbReference type="Google" id="ProtNLM"/>
    </source>
</evidence>
<reference evidence="2 3" key="1">
    <citation type="submission" date="2024-06" db="EMBL/GenBank/DDBJ databases">
        <authorList>
            <person name="Bataeva Y.V."/>
            <person name="Grigorian L.N."/>
            <person name="Solomentsev V.I."/>
        </authorList>
    </citation>
    <scope>NUCLEOTIDE SEQUENCE [LARGE SCALE GENOMIC DNA]</scope>
    <source>
        <strain evidence="3">SCPM-O-B-12605 (RCAM04882)</strain>
    </source>
</reference>
<evidence type="ECO:0000313" key="2">
    <source>
        <dbReference type="EMBL" id="MES0837848.1"/>
    </source>
</evidence>
<sequence>MNKAERVWTATYMALAVLGGALWFGEGPTTSESPNTSKTATIISSTAAAASTEMGCTFRFRRGYTGPISLIVTFGAIADFEHSRHRGTVDA</sequence>